<dbReference type="Proteomes" id="UP001586593">
    <property type="component" value="Unassembled WGS sequence"/>
</dbReference>
<keyword evidence="7" id="KW-1185">Reference proteome</keyword>
<evidence type="ECO:0000256" key="3">
    <source>
        <dbReference type="PROSITE-ProRule" id="PRU00125"/>
    </source>
</evidence>
<feature type="compositionally biased region" description="Low complexity" evidence="4">
    <location>
        <begin position="522"/>
        <end position="532"/>
    </location>
</feature>
<protein>
    <recommendedName>
        <fullName evidence="5">LIM zinc-binding domain-containing protein</fullName>
    </recommendedName>
</protein>
<feature type="compositionally biased region" description="Polar residues" evidence="4">
    <location>
        <begin position="259"/>
        <end position="269"/>
    </location>
</feature>
<dbReference type="EMBL" id="JAZHXJ010000005">
    <property type="protein sequence ID" value="KAL1883845.1"/>
    <property type="molecule type" value="Genomic_DNA"/>
</dbReference>
<feature type="region of interest" description="Disordered" evidence="4">
    <location>
        <begin position="1"/>
        <end position="109"/>
    </location>
</feature>
<evidence type="ECO:0000256" key="4">
    <source>
        <dbReference type="SAM" id="MobiDB-lite"/>
    </source>
</evidence>
<proteinExistence type="predicted"/>
<feature type="compositionally biased region" description="Polar residues" evidence="4">
    <location>
        <begin position="63"/>
        <end position="88"/>
    </location>
</feature>
<feature type="compositionally biased region" description="Basic and acidic residues" evidence="4">
    <location>
        <begin position="431"/>
        <end position="457"/>
    </location>
</feature>
<dbReference type="SUPFAM" id="SSF57716">
    <property type="entry name" value="Glucocorticoid receptor-like (DNA-binding domain)"/>
    <property type="match status" value="2"/>
</dbReference>
<feature type="domain" description="LIM zinc-binding" evidence="5">
    <location>
        <begin position="729"/>
        <end position="789"/>
    </location>
</feature>
<feature type="region of interest" description="Disordered" evidence="4">
    <location>
        <begin position="571"/>
        <end position="627"/>
    </location>
</feature>
<evidence type="ECO:0000256" key="2">
    <source>
        <dbReference type="ARBA" id="ARBA00022833"/>
    </source>
</evidence>
<feature type="compositionally biased region" description="Basic and acidic residues" evidence="4">
    <location>
        <begin position="276"/>
        <end position="285"/>
    </location>
</feature>
<dbReference type="PROSITE" id="PS50023">
    <property type="entry name" value="LIM_DOMAIN_2"/>
    <property type="match status" value="3"/>
</dbReference>
<feature type="region of interest" description="Disordered" evidence="4">
    <location>
        <begin position="230"/>
        <end position="558"/>
    </location>
</feature>
<keyword evidence="2 3" id="KW-0862">Zinc</keyword>
<reference evidence="6 7" key="1">
    <citation type="journal article" date="2024" name="Commun. Biol.">
        <title>Comparative genomic analysis of thermophilic fungi reveals convergent evolutionary adaptations and gene losses.</title>
        <authorList>
            <person name="Steindorff A.S."/>
            <person name="Aguilar-Pontes M.V."/>
            <person name="Robinson A.J."/>
            <person name="Andreopoulos B."/>
            <person name="LaButti K."/>
            <person name="Kuo A."/>
            <person name="Mondo S."/>
            <person name="Riley R."/>
            <person name="Otillar R."/>
            <person name="Haridas S."/>
            <person name="Lipzen A."/>
            <person name="Grimwood J."/>
            <person name="Schmutz J."/>
            <person name="Clum A."/>
            <person name="Reid I.D."/>
            <person name="Moisan M.C."/>
            <person name="Butler G."/>
            <person name="Nguyen T.T.M."/>
            <person name="Dewar K."/>
            <person name="Conant G."/>
            <person name="Drula E."/>
            <person name="Henrissat B."/>
            <person name="Hansel C."/>
            <person name="Singer S."/>
            <person name="Hutchinson M.I."/>
            <person name="de Vries R.P."/>
            <person name="Natvig D.O."/>
            <person name="Powell A.J."/>
            <person name="Tsang A."/>
            <person name="Grigoriev I.V."/>
        </authorList>
    </citation>
    <scope>NUCLEOTIDE SEQUENCE [LARGE SCALE GENOMIC DNA]</scope>
    <source>
        <strain evidence="6 7">ATCC 24622</strain>
    </source>
</reference>
<feature type="compositionally biased region" description="Pro residues" evidence="4">
    <location>
        <begin position="533"/>
        <end position="545"/>
    </location>
</feature>
<dbReference type="Gene3D" id="2.10.110.10">
    <property type="entry name" value="Cysteine Rich Protein"/>
    <property type="match status" value="3"/>
</dbReference>
<feature type="compositionally biased region" description="Basic and acidic residues" evidence="4">
    <location>
        <begin position="478"/>
        <end position="495"/>
    </location>
</feature>
<feature type="domain" description="LIM zinc-binding" evidence="5">
    <location>
        <begin position="633"/>
        <end position="696"/>
    </location>
</feature>
<sequence>MFAKSKSKGGTSSRKVTPPSPTYMSNEQFAAYLADLRNNRTKRPSGARPLPGSIRDPGRHSMSGRSSLVNQPVSETASLHQRTQSDIPTYSGRPSISASISSRYSSMTQGKDYIPKEPVKPLKPSEVVPTATYIERGQRWMEKEEAFFLRQAMEDMELREEAQGAQQLENDDEERRIYNAALNEAAELVWRHQHPASVPEPSAPYRYKPHLRKNSYAHARTASAGLYGEDVAPTGLSRDAPSRSVSGSSTDSDALGSMRSRTSFVSSRKPSGAYSTRRESLDKQRQAPIEMKPAKPYSGTSGAPFATRGGRRRSSLKRNISGEVEKPFSGIHIWEEPEVQTPKKEYSAPESSSQSEETSNEVRPLSVKPKNPLNRVQFAPGSASDVDPPSPPPPKLLDKVEIYRNIPTQSRNPQYTTNSRSVSPIDSVESVPRKQGMEIRSDDIRQATSMRLRDRSPKLPTPSAVSDNPGRPIVSFDKNWKPPEEATDEKPEASKFGRGGPPSPRVSSRDHEEQQQQTQSGPVIAISEAPSSSSPPPPNSKPVPAAPTIQVDGPPIPTIAVSDSYPIPTIVLQDEPESNPDLPILITPDDQSSPPAAQRPLPTPNSGASRSPFVRRRGHWSPAPAPVSTRATARCHECSQPIEGRFVSLAGITERFHPQCFICYTCGTSLEALEISPEPEDHRAARLERIARRAAGEQLPEVPGQTMAEDGDDRLRFYCHLDWHEQFAPRCKHCKTPILGEHVVALGAHWHYGHFFCAECGDPFERGATHIEKDGYAWCVSCQTKRTERRAPKCRKCKTAVIGQYVQALGGEWHDECFRCATCGGGFDDGQIFPMEGRDATPGQTVVLCTACRQRELKA</sequence>
<dbReference type="InterPro" id="IPR001781">
    <property type="entry name" value="Znf_LIM"/>
</dbReference>
<dbReference type="SMART" id="SM00132">
    <property type="entry name" value="LIM"/>
    <property type="match status" value="3"/>
</dbReference>
<comment type="caution">
    <text evidence="6">The sequence shown here is derived from an EMBL/GenBank/DDBJ whole genome shotgun (WGS) entry which is preliminary data.</text>
</comment>
<feature type="compositionally biased region" description="Low complexity" evidence="4">
    <location>
        <begin position="242"/>
        <end position="252"/>
    </location>
</feature>
<feature type="compositionally biased region" description="Low complexity" evidence="4">
    <location>
        <begin position="90"/>
        <end position="106"/>
    </location>
</feature>
<dbReference type="Pfam" id="PF00412">
    <property type="entry name" value="LIM"/>
    <property type="match status" value="3"/>
</dbReference>
<dbReference type="PROSITE" id="PS00478">
    <property type="entry name" value="LIM_DOMAIN_1"/>
    <property type="match status" value="1"/>
</dbReference>
<feature type="compositionally biased region" description="Low complexity" evidence="4">
    <location>
        <begin position="348"/>
        <end position="357"/>
    </location>
</feature>
<evidence type="ECO:0000313" key="7">
    <source>
        <dbReference type="Proteomes" id="UP001586593"/>
    </source>
</evidence>
<keyword evidence="3" id="KW-0440">LIM domain</keyword>
<evidence type="ECO:0000313" key="6">
    <source>
        <dbReference type="EMBL" id="KAL1883845.1"/>
    </source>
</evidence>
<feature type="domain" description="LIM zinc-binding" evidence="5">
    <location>
        <begin position="792"/>
        <end position="859"/>
    </location>
</feature>
<dbReference type="PANTHER" id="PTHR24216:SF8">
    <property type="entry name" value="PAXILLIN, ISOFORM F"/>
    <property type="match status" value="1"/>
</dbReference>
<gene>
    <name evidence="6" type="ORF">VTK73DRAFT_7633</name>
</gene>
<evidence type="ECO:0000259" key="5">
    <source>
        <dbReference type="PROSITE" id="PS50023"/>
    </source>
</evidence>
<organism evidence="6 7">
    <name type="scientific">Phialemonium thermophilum</name>
    <dbReference type="NCBI Taxonomy" id="223376"/>
    <lineage>
        <taxon>Eukaryota</taxon>
        <taxon>Fungi</taxon>
        <taxon>Dikarya</taxon>
        <taxon>Ascomycota</taxon>
        <taxon>Pezizomycotina</taxon>
        <taxon>Sordariomycetes</taxon>
        <taxon>Sordariomycetidae</taxon>
        <taxon>Cephalothecales</taxon>
        <taxon>Cephalothecaceae</taxon>
        <taxon>Phialemonium</taxon>
    </lineage>
</organism>
<name>A0ABR3Y7A4_9PEZI</name>
<dbReference type="CDD" id="cd08368">
    <property type="entry name" value="LIM"/>
    <property type="match status" value="1"/>
</dbReference>
<evidence type="ECO:0000256" key="1">
    <source>
        <dbReference type="ARBA" id="ARBA00022723"/>
    </source>
</evidence>
<keyword evidence="1 3" id="KW-0479">Metal-binding</keyword>
<accession>A0ABR3Y7A4</accession>
<dbReference type="PANTHER" id="PTHR24216">
    <property type="entry name" value="PAXILLIN-RELATED"/>
    <property type="match status" value="1"/>
</dbReference>
<feature type="compositionally biased region" description="Polar residues" evidence="4">
    <location>
        <begin position="406"/>
        <end position="424"/>
    </location>
</feature>